<feature type="repeat" description="WD" evidence="3">
    <location>
        <begin position="959"/>
        <end position="1000"/>
    </location>
</feature>
<dbReference type="SMART" id="SM00382">
    <property type="entry name" value="AAA"/>
    <property type="match status" value="1"/>
</dbReference>
<dbReference type="SUPFAM" id="SSF50993">
    <property type="entry name" value="Peptidase/esterase 'gauge' domain"/>
    <property type="match status" value="1"/>
</dbReference>
<feature type="repeat" description="WD" evidence="3">
    <location>
        <begin position="707"/>
        <end position="748"/>
    </location>
</feature>
<proteinExistence type="predicted"/>
<dbReference type="InterPro" id="IPR002182">
    <property type="entry name" value="NB-ARC"/>
</dbReference>
<evidence type="ECO:0000256" key="2">
    <source>
        <dbReference type="ARBA" id="ARBA00022737"/>
    </source>
</evidence>
<dbReference type="InterPro" id="IPR001646">
    <property type="entry name" value="5peptide_repeat"/>
</dbReference>
<dbReference type="InterPro" id="IPR020472">
    <property type="entry name" value="WD40_PAC1"/>
</dbReference>
<dbReference type="Proteomes" id="UP000008206">
    <property type="component" value="Plasmid Cy782202"/>
</dbReference>
<dbReference type="CDD" id="cd00200">
    <property type="entry name" value="WD40"/>
    <property type="match status" value="3"/>
</dbReference>
<feature type="repeat" description="WD" evidence="3">
    <location>
        <begin position="666"/>
        <end position="707"/>
    </location>
</feature>
<feature type="repeat" description="WD" evidence="3">
    <location>
        <begin position="1001"/>
        <end position="1042"/>
    </location>
</feature>
<dbReference type="Pfam" id="PF00805">
    <property type="entry name" value="Pentapeptide"/>
    <property type="match status" value="1"/>
</dbReference>
<dbReference type="Pfam" id="PF00400">
    <property type="entry name" value="WD40"/>
    <property type="match status" value="11"/>
</dbReference>
<dbReference type="SUPFAM" id="SSF52540">
    <property type="entry name" value="P-loop containing nucleoside triphosphate hydrolases"/>
    <property type="match status" value="1"/>
</dbReference>
<dbReference type="PRINTS" id="PR00364">
    <property type="entry name" value="DISEASERSIST"/>
</dbReference>
<reference evidence="6" key="1">
    <citation type="journal article" date="2011" name="MBio">
        <title>Novel metabolic attributes of the genus Cyanothece, comprising a group of unicellular nitrogen-fixing Cyanobacteria.</title>
        <authorList>
            <person name="Bandyopadhyay A."/>
            <person name="Elvitigala T."/>
            <person name="Welsh E."/>
            <person name="Stockel J."/>
            <person name="Liberton M."/>
            <person name="Min H."/>
            <person name="Sherman L.A."/>
            <person name="Pakrasi H.B."/>
        </authorList>
    </citation>
    <scope>NUCLEOTIDE SEQUENCE [LARGE SCALE GENOMIC DNA]</scope>
    <source>
        <strain evidence="6">PCC 7822</strain>
        <plasmid evidence="6">Cy782202</plasmid>
    </source>
</reference>
<accession>E0UN54</accession>
<feature type="repeat" description="WD" evidence="3">
    <location>
        <begin position="917"/>
        <end position="958"/>
    </location>
</feature>
<evidence type="ECO:0000259" key="4">
    <source>
        <dbReference type="SMART" id="SM00382"/>
    </source>
</evidence>
<dbReference type="InterPro" id="IPR015943">
    <property type="entry name" value="WD40/YVTN_repeat-like_dom_sf"/>
</dbReference>
<dbReference type="RefSeq" id="WP_013335126.1">
    <property type="nucleotide sequence ID" value="NC_014534.1"/>
</dbReference>
<dbReference type="Gene3D" id="3.40.50.300">
    <property type="entry name" value="P-loop containing nucleotide triphosphate hydrolases"/>
    <property type="match status" value="1"/>
</dbReference>
<evidence type="ECO:0000256" key="1">
    <source>
        <dbReference type="ARBA" id="ARBA00022574"/>
    </source>
</evidence>
<feature type="repeat" description="WD" evidence="3">
    <location>
        <begin position="833"/>
        <end position="874"/>
    </location>
</feature>
<dbReference type="PROSITE" id="PS00678">
    <property type="entry name" value="WD_REPEATS_1"/>
    <property type="match status" value="4"/>
</dbReference>
<dbReference type="InterPro" id="IPR036322">
    <property type="entry name" value="WD40_repeat_dom_sf"/>
</dbReference>
<dbReference type="PANTHER" id="PTHR22847:SF637">
    <property type="entry name" value="WD REPEAT DOMAIN 5B"/>
    <property type="match status" value="1"/>
</dbReference>
<keyword evidence="1 3" id="KW-0853">WD repeat</keyword>
<protein>
    <submittedName>
        <fullName evidence="5">WD40 repeat, subgroup</fullName>
    </submittedName>
</protein>
<dbReference type="KEGG" id="cyj:Cyan7822_6633"/>
<name>E0UN54_GLOV7</name>
<feature type="domain" description="AAA+ ATPase" evidence="4">
    <location>
        <begin position="159"/>
        <end position="354"/>
    </location>
</feature>
<dbReference type="InterPro" id="IPR027417">
    <property type="entry name" value="P-loop_NTPase"/>
</dbReference>
<feature type="repeat" description="WD" evidence="3">
    <location>
        <begin position="791"/>
        <end position="832"/>
    </location>
</feature>
<keyword evidence="6" id="KW-1185">Reference proteome</keyword>
<evidence type="ECO:0000256" key="3">
    <source>
        <dbReference type="PROSITE-ProRule" id="PRU00221"/>
    </source>
</evidence>
<feature type="repeat" description="WD" evidence="3">
    <location>
        <begin position="624"/>
        <end position="665"/>
    </location>
</feature>
<gene>
    <name evidence="5" type="ordered locus">Cyan7822_6633</name>
</gene>
<dbReference type="PANTHER" id="PTHR22847">
    <property type="entry name" value="WD40 REPEAT PROTEIN"/>
    <property type="match status" value="1"/>
</dbReference>
<dbReference type="Gene3D" id="2.130.10.10">
    <property type="entry name" value="YVTN repeat-like/Quinoprotein amine dehydrogenase"/>
    <property type="match status" value="5"/>
</dbReference>
<dbReference type="InterPro" id="IPR019775">
    <property type="entry name" value="WD40_repeat_CS"/>
</dbReference>
<dbReference type="InterPro" id="IPR003593">
    <property type="entry name" value="AAA+_ATPase"/>
</dbReference>
<keyword evidence="5" id="KW-0614">Plasmid</keyword>
<feature type="repeat" description="WD" evidence="3">
    <location>
        <begin position="582"/>
        <end position="623"/>
    </location>
</feature>
<organism evidence="5 6">
    <name type="scientific">Gloeothece verrucosa (strain PCC 7822)</name>
    <name type="common">Cyanothece sp. (strain PCC 7822)</name>
    <dbReference type="NCBI Taxonomy" id="497965"/>
    <lineage>
        <taxon>Bacteria</taxon>
        <taxon>Bacillati</taxon>
        <taxon>Cyanobacteriota</taxon>
        <taxon>Cyanophyceae</taxon>
        <taxon>Oscillatoriophycideae</taxon>
        <taxon>Chroococcales</taxon>
        <taxon>Aphanothecaceae</taxon>
        <taxon>Gloeothece</taxon>
        <taxon>Gloeothece verrucosa</taxon>
    </lineage>
</organism>
<dbReference type="HOGENOM" id="CLU_005071_2_0_3"/>
<evidence type="ECO:0000313" key="5">
    <source>
        <dbReference type="EMBL" id="ADN18384.1"/>
    </source>
</evidence>
<dbReference type="InterPro" id="IPR001680">
    <property type="entry name" value="WD40_rpt"/>
</dbReference>
<sequence>MPKLRSSSSTDGFADKFLDAANQWQLERLYTDLTAIKQLHFPHRRAKLTPLEKACLRGFLCQKSPSDIANILNREPKGLRVDLSRSLYRYLESLTNQPIKDWSHIPIQLANYRQGEHKIVNTPKIEQNQVSWGEAIDVSVFYGRSQEITLLTQWIIQDHCRLVAILGMGGMGKTTLSVKLAQNLESHFDFVFWRSLRSAPDLSALLKEIVSFLSQQQEINGNLFDILHYLKSSRCLIILDNWETLLDPHHGGQFLAKYQDYSELLEKIGTISHQSCLLITSREKPAIFASLEGLELTNRSLFLTGIGEQGEALLKNQGLFGSQSAQKQLIQAYSGNPLALKIVSTSIQDLFDGEIEAFLREETFIFHGIRRLLQQQFNRLSPLEKNIMRWLAINRDWTSIKELQEDIIPPVTKSKLLEALETLSWRSLIEKRGGSYTQQPVVMEYITDTLIEQLTNEILQNQPNLINQYSLLKTEIKEYLKETQIRLIITPLLDRLSSHLYSKENIQTSIKNLLELTKSDHNQYSHLREGYITGNLINLLHQINANLTGYDFSGLTIRQADLRNLNLANVNFQKVHFIKSSFTQQLFPVLALAFSKNGQYIASGESNGCLRVWKTEQDQLICTSQHHQGHIVSLCFIENDSKLISGGLDGLLRVTSAQTGELLHTFSGHQGQIWSIDCALLQNLLASGSGDHTIRIWNLKTKKIIYILEDSSEVWTIKFNYLGNLLVSGSAEGKIKLWDVQTGELLDTLIGHEDQVRMVDVSRDGKQVISASSDRTLKLWDIEKKKLIHTFEGHNNQVWTVAFNSDGNLLASGDVEGKIKLWDVNSKKLQKTIQGHREQIHIVTFHPKLPILASSGFDSTFKFWGIPEAYLLKIWQGFSPTLFCSSWHPQGHQIVAGGGTQIINRWNIEQERPFMSLEGHEGWIFGISFNPDGKGFASASTDSTIKVWDTETGKCYKTLYGHDNWTWTVDFHPKKPILASGSSDRTIKLWNLTQGKVQLTLKGHENAVSSVQFSPDGLFLASASFDRTIKLWNAQTGQQLNSLQGHDNWIYCVKFSRDGQILASSDTDGKIIVWSLKKAQIQHILTVPPFPILTIDISPDAKTLASCQGDLILWDLKTGKQKEKIENPPYYFSLPKFSPDGQLLSTCATTLQGQVSVQLWHLETRTMIKELKAPLLYENMNIAQTTGITKAQKTALWQLGAI</sequence>
<dbReference type="OrthoDB" id="434800at2"/>
<dbReference type="PROSITE" id="PS50294">
    <property type="entry name" value="WD_REPEATS_REGION"/>
    <property type="match status" value="9"/>
</dbReference>
<feature type="repeat" description="WD" evidence="3">
    <location>
        <begin position="1043"/>
        <end position="1084"/>
    </location>
</feature>
<dbReference type="EMBL" id="CP002200">
    <property type="protein sequence ID" value="ADN18384.1"/>
    <property type="molecule type" value="Genomic_DNA"/>
</dbReference>
<dbReference type="AlphaFoldDB" id="E0UN54"/>
<evidence type="ECO:0000313" key="6">
    <source>
        <dbReference type="Proteomes" id="UP000008206"/>
    </source>
</evidence>
<dbReference type="PRINTS" id="PR00320">
    <property type="entry name" value="GPROTEINBRPT"/>
</dbReference>
<dbReference type="Pfam" id="PF00931">
    <property type="entry name" value="NB-ARC"/>
    <property type="match status" value="1"/>
</dbReference>
<dbReference type="SUPFAM" id="SSF50978">
    <property type="entry name" value="WD40 repeat-like"/>
    <property type="match status" value="2"/>
</dbReference>
<dbReference type="SUPFAM" id="SSF141571">
    <property type="entry name" value="Pentapeptide repeat-like"/>
    <property type="match status" value="1"/>
</dbReference>
<keyword evidence="2" id="KW-0677">Repeat</keyword>
<dbReference type="Gene3D" id="2.160.20.80">
    <property type="entry name" value="E3 ubiquitin-protein ligase SopA"/>
    <property type="match status" value="1"/>
</dbReference>
<geneLocation type="plasmid" evidence="5 6">
    <name>Cy782202</name>
</geneLocation>
<feature type="repeat" description="WD" evidence="3">
    <location>
        <begin position="749"/>
        <end position="790"/>
    </location>
</feature>
<dbReference type="PROSITE" id="PS50082">
    <property type="entry name" value="WD_REPEATS_2"/>
    <property type="match status" value="11"/>
</dbReference>
<dbReference type="GO" id="GO:0043531">
    <property type="term" value="F:ADP binding"/>
    <property type="evidence" value="ECO:0007669"/>
    <property type="project" value="InterPro"/>
</dbReference>
<dbReference type="SMART" id="SM00320">
    <property type="entry name" value="WD40"/>
    <property type="match status" value="13"/>
</dbReference>